<dbReference type="Gene3D" id="2.60.120.10">
    <property type="entry name" value="Jelly Rolls"/>
    <property type="match status" value="1"/>
</dbReference>
<comment type="caution">
    <text evidence="2">The sequence shown here is derived from an EMBL/GenBank/DDBJ whole genome shotgun (WGS) entry which is preliminary data.</text>
</comment>
<protein>
    <submittedName>
        <fullName evidence="2">Cupin domain-containing protein</fullName>
    </submittedName>
</protein>
<dbReference type="Proteomes" id="UP001165667">
    <property type="component" value="Unassembled WGS sequence"/>
</dbReference>
<evidence type="ECO:0000313" key="2">
    <source>
        <dbReference type="EMBL" id="MCW6510991.1"/>
    </source>
</evidence>
<reference evidence="2" key="1">
    <citation type="submission" date="2022-05" db="EMBL/GenBank/DDBJ databases">
        <authorList>
            <person name="Pankratov T."/>
        </authorList>
    </citation>
    <scope>NUCLEOTIDE SEQUENCE</scope>
    <source>
        <strain evidence="2">BP6-180914</strain>
    </source>
</reference>
<feature type="domain" description="Cupin type-2" evidence="1">
    <location>
        <begin position="28"/>
        <end position="97"/>
    </location>
</feature>
<dbReference type="AlphaFoldDB" id="A0AA41Z109"/>
<dbReference type="CDD" id="cd06979">
    <property type="entry name" value="cupin_RemF-like"/>
    <property type="match status" value="1"/>
</dbReference>
<evidence type="ECO:0000259" key="1">
    <source>
        <dbReference type="Pfam" id="PF07883"/>
    </source>
</evidence>
<dbReference type="InterPro" id="IPR053146">
    <property type="entry name" value="QDO-like"/>
</dbReference>
<proteinExistence type="predicted"/>
<dbReference type="SUPFAM" id="SSF51182">
    <property type="entry name" value="RmlC-like cupins"/>
    <property type="match status" value="1"/>
</dbReference>
<dbReference type="InterPro" id="IPR014710">
    <property type="entry name" value="RmlC-like_jellyroll"/>
</dbReference>
<name>A0AA41Z109_9HYPH</name>
<organism evidence="2 3">
    <name type="scientific">Lichenifustis flavocetrariae</name>
    <dbReference type="NCBI Taxonomy" id="2949735"/>
    <lineage>
        <taxon>Bacteria</taxon>
        <taxon>Pseudomonadati</taxon>
        <taxon>Pseudomonadota</taxon>
        <taxon>Alphaproteobacteria</taxon>
        <taxon>Hyphomicrobiales</taxon>
        <taxon>Lichenihabitantaceae</taxon>
        <taxon>Lichenifustis</taxon>
    </lineage>
</organism>
<accession>A0AA41Z109</accession>
<dbReference type="PANTHER" id="PTHR36440:SF1">
    <property type="entry name" value="PUTATIVE (AFU_ORTHOLOGUE AFUA_8G07350)-RELATED"/>
    <property type="match status" value="1"/>
</dbReference>
<dbReference type="RefSeq" id="WP_282587370.1">
    <property type="nucleotide sequence ID" value="NZ_JAMOIM010000020.1"/>
</dbReference>
<dbReference type="EMBL" id="JAMOIM010000020">
    <property type="protein sequence ID" value="MCW6510991.1"/>
    <property type="molecule type" value="Genomic_DNA"/>
</dbReference>
<dbReference type="PANTHER" id="PTHR36440">
    <property type="entry name" value="PUTATIVE (AFU_ORTHOLOGUE AFUA_8G07350)-RELATED"/>
    <property type="match status" value="1"/>
</dbReference>
<gene>
    <name evidence="2" type="ORF">M8523_23580</name>
</gene>
<sequence>MDVIKFGGLELTFLQSKEGTGGSLDLFEMVLQPNARMPVPHYHESWEETVYGLSGITTFTVAGTAIDLAPGQSLFIKRGVVHGFKNNSDAPAKCLCILTPGALGPAYFREIAALAAGGSPDPAQMKATMLRYGLVPAPTA</sequence>
<dbReference type="Pfam" id="PF07883">
    <property type="entry name" value="Cupin_2"/>
    <property type="match status" value="1"/>
</dbReference>
<evidence type="ECO:0000313" key="3">
    <source>
        <dbReference type="Proteomes" id="UP001165667"/>
    </source>
</evidence>
<dbReference type="InterPro" id="IPR013096">
    <property type="entry name" value="Cupin_2"/>
</dbReference>
<keyword evidence="3" id="KW-1185">Reference proteome</keyword>
<dbReference type="InterPro" id="IPR011051">
    <property type="entry name" value="RmlC_Cupin_sf"/>
</dbReference>